<organism evidence="4">
    <name type="scientific">bioreactor metagenome</name>
    <dbReference type="NCBI Taxonomy" id="1076179"/>
    <lineage>
        <taxon>unclassified sequences</taxon>
        <taxon>metagenomes</taxon>
        <taxon>ecological metagenomes</taxon>
    </lineage>
</organism>
<dbReference type="EC" id="2.7.1.-" evidence="4"/>
<dbReference type="EMBL" id="VSSQ01003037">
    <property type="protein sequence ID" value="MPM18726.1"/>
    <property type="molecule type" value="Genomic_DNA"/>
</dbReference>
<accession>A0A644XR87</accession>
<keyword evidence="2 4" id="KW-0418">Kinase</keyword>
<dbReference type="Pfam" id="PF00294">
    <property type="entry name" value="PfkB"/>
    <property type="match status" value="1"/>
</dbReference>
<evidence type="ECO:0000259" key="3">
    <source>
        <dbReference type="Pfam" id="PF00294"/>
    </source>
</evidence>
<dbReference type="InterPro" id="IPR011611">
    <property type="entry name" value="PfkB_dom"/>
</dbReference>
<evidence type="ECO:0000256" key="1">
    <source>
        <dbReference type="ARBA" id="ARBA00022679"/>
    </source>
</evidence>
<feature type="domain" description="Carbohydrate kinase PfkB" evidence="3">
    <location>
        <begin position="35"/>
        <end position="357"/>
    </location>
</feature>
<dbReference type="InterPro" id="IPR029056">
    <property type="entry name" value="Ribokinase-like"/>
</dbReference>
<dbReference type="SUPFAM" id="SSF53613">
    <property type="entry name" value="Ribokinase-like"/>
    <property type="match status" value="1"/>
</dbReference>
<evidence type="ECO:0000256" key="2">
    <source>
        <dbReference type="ARBA" id="ARBA00022777"/>
    </source>
</evidence>
<reference evidence="4" key="1">
    <citation type="submission" date="2019-08" db="EMBL/GenBank/DDBJ databases">
        <authorList>
            <person name="Kucharzyk K."/>
            <person name="Murdoch R.W."/>
            <person name="Higgins S."/>
            <person name="Loffler F."/>
        </authorList>
    </citation>
    <scope>NUCLEOTIDE SEQUENCE</scope>
</reference>
<dbReference type="InterPro" id="IPR002173">
    <property type="entry name" value="Carboh/pur_kinase_PfkB_CS"/>
</dbReference>
<comment type="caution">
    <text evidence="4">The sequence shown here is derived from an EMBL/GenBank/DDBJ whole genome shotgun (WGS) entry which is preliminary data.</text>
</comment>
<proteinExistence type="predicted"/>
<protein>
    <submittedName>
        <fullName evidence="4">Putative sugar kinase YdjH</fullName>
        <ecNumber evidence="4">2.7.1.-</ecNumber>
    </submittedName>
</protein>
<dbReference type="PANTHER" id="PTHR10584:SF166">
    <property type="entry name" value="RIBOKINASE"/>
    <property type="match status" value="1"/>
</dbReference>
<dbReference type="PANTHER" id="PTHR10584">
    <property type="entry name" value="SUGAR KINASE"/>
    <property type="match status" value="1"/>
</dbReference>
<dbReference type="GO" id="GO:0016301">
    <property type="term" value="F:kinase activity"/>
    <property type="evidence" value="ECO:0007669"/>
    <property type="project" value="UniProtKB-KW"/>
</dbReference>
<dbReference type="PROSITE" id="PS00584">
    <property type="entry name" value="PFKB_KINASES_2"/>
    <property type="match status" value="1"/>
</dbReference>
<dbReference type="AlphaFoldDB" id="A0A644XR87"/>
<keyword evidence="1 4" id="KW-0808">Transferase</keyword>
<sequence>MKEQQQKKALVAGTLVLDIIPIFDKGSSANERVTSGGTVYLKGIQTALGGVVGNTGVALHQLGAEVCLFSRIGGDAFSELTESRLKQTGCRYVVPRVEEMNTSSSLIIAPPGGDRMILHNRGASQRYAAEDIPEGLLTENDLLHFGYPTGMSCMYADQGETLSAIFARAKRLSLGTSMDTSFPGVDTPSATADWRGILKKTLPFVDVFLPSYEELVMLLHRDRYLSMREQFPEMRMRDILDDALVAGMADELLGMGAGMIVIKCGIAGAYFKSADRARLTQMGKLMPDDLSSWADREVWIPSLYVEHVYSTNGAGDTFVAGFLQGLLLGGSLAQTAGLAAGSAASRLESTSGSAGIPRCSEIEKRLQKGWVMETFPLNGWQDTQEGILKQRI</sequence>
<evidence type="ECO:0000313" key="4">
    <source>
        <dbReference type="EMBL" id="MPM18726.1"/>
    </source>
</evidence>
<dbReference type="Gene3D" id="3.40.1190.20">
    <property type="match status" value="1"/>
</dbReference>
<gene>
    <name evidence="4" type="primary">ydjH_8</name>
    <name evidence="4" type="ORF">SDC9_65139</name>
</gene>
<name>A0A644XR87_9ZZZZ</name>